<dbReference type="EMBL" id="JYDO01000064">
    <property type="protein sequence ID" value="KRZ73415.1"/>
    <property type="molecule type" value="Genomic_DNA"/>
</dbReference>
<feature type="region of interest" description="Disordered" evidence="1">
    <location>
        <begin position="1"/>
        <end position="27"/>
    </location>
</feature>
<evidence type="ECO:0000313" key="3">
    <source>
        <dbReference type="Proteomes" id="UP000054843"/>
    </source>
</evidence>
<dbReference type="Proteomes" id="UP000054843">
    <property type="component" value="Unassembled WGS sequence"/>
</dbReference>
<comment type="caution">
    <text evidence="2">The sequence shown here is derived from an EMBL/GenBank/DDBJ whole genome shotgun (WGS) entry which is preliminary data.</text>
</comment>
<gene>
    <name evidence="2" type="ORF">T10_3255</name>
</gene>
<keyword evidence="3" id="KW-1185">Reference proteome</keyword>
<dbReference type="AlphaFoldDB" id="A0A0V1MNL3"/>
<name>A0A0V1MNL3_9BILA</name>
<evidence type="ECO:0000256" key="1">
    <source>
        <dbReference type="SAM" id="MobiDB-lite"/>
    </source>
</evidence>
<sequence length="210" mass="22871">MGEFLNSSSKSSTSAATESNCADHSHGPSELKISNFTEIVVVSMSMVVCSVDIQVTSCSGHVYSTAHSTHTRYISANTKLITQTTQSELVLRFCNGFPVMIGGSVSALLFSSGTSPSRVTEQTQDNRFNCLLHRAINNHLNKSQPERFATKNRTPITRHFSLPPYRTPPLIFKCKYTTVGECSSDVVRDQFRFSSSSVTVSGIEQSSSAG</sequence>
<feature type="compositionally biased region" description="Low complexity" evidence="1">
    <location>
        <begin position="7"/>
        <end position="19"/>
    </location>
</feature>
<protein>
    <submittedName>
        <fullName evidence="2">Uncharacterized protein</fullName>
    </submittedName>
</protein>
<reference evidence="2 3" key="1">
    <citation type="submission" date="2015-01" db="EMBL/GenBank/DDBJ databases">
        <title>Evolution of Trichinella species and genotypes.</title>
        <authorList>
            <person name="Korhonen P.K."/>
            <person name="Edoardo P."/>
            <person name="Giuseppe L.R."/>
            <person name="Gasser R.B."/>
        </authorList>
    </citation>
    <scope>NUCLEOTIDE SEQUENCE [LARGE SCALE GENOMIC DNA]</scope>
    <source>
        <strain evidence="2">ISS1980</strain>
    </source>
</reference>
<proteinExistence type="predicted"/>
<accession>A0A0V1MNL3</accession>
<evidence type="ECO:0000313" key="2">
    <source>
        <dbReference type="EMBL" id="KRZ73415.1"/>
    </source>
</evidence>
<organism evidence="2 3">
    <name type="scientific">Trichinella papuae</name>
    <dbReference type="NCBI Taxonomy" id="268474"/>
    <lineage>
        <taxon>Eukaryota</taxon>
        <taxon>Metazoa</taxon>
        <taxon>Ecdysozoa</taxon>
        <taxon>Nematoda</taxon>
        <taxon>Enoplea</taxon>
        <taxon>Dorylaimia</taxon>
        <taxon>Trichinellida</taxon>
        <taxon>Trichinellidae</taxon>
        <taxon>Trichinella</taxon>
    </lineage>
</organism>